<dbReference type="PROSITE" id="PS51257">
    <property type="entry name" value="PROKAR_LIPOPROTEIN"/>
    <property type="match status" value="1"/>
</dbReference>
<gene>
    <name evidence="1" type="ORF">DR864_02445</name>
</gene>
<dbReference type="Proteomes" id="UP000251993">
    <property type="component" value="Chromosome"/>
</dbReference>
<dbReference type="RefSeq" id="WP_114065454.1">
    <property type="nucleotide sequence ID" value="NZ_CP030850.1"/>
</dbReference>
<proteinExistence type="predicted"/>
<sequence length="143" mass="15756">MKNIIVAFGFALSISACSEDKGSVEQTEKEVFVIHDEVMPKMGQLMELKTGLSKEISAIDSLVKITPNDSLQKRKDEALALSVALTEADQGMMNWMHNYNGDSLKALSGEEAVKAMNAEKTKISAVRDKMLESMAKAEQFLKK</sequence>
<dbReference type="EMBL" id="CP030850">
    <property type="protein sequence ID" value="AXE16667.1"/>
    <property type="molecule type" value="Genomic_DNA"/>
</dbReference>
<dbReference type="KEGG" id="run:DR864_02445"/>
<protein>
    <submittedName>
        <fullName evidence="1">Viral A-type inclusion protein</fullName>
    </submittedName>
</protein>
<organism evidence="1 2">
    <name type="scientific">Runella rosea</name>
    <dbReference type="NCBI Taxonomy" id="2259595"/>
    <lineage>
        <taxon>Bacteria</taxon>
        <taxon>Pseudomonadati</taxon>
        <taxon>Bacteroidota</taxon>
        <taxon>Cytophagia</taxon>
        <taxon>Cytophagales</taxon>
        <taxon>Spirosomataceae</taxon>
        <taxon>Runella</taxon>
    </lineage>
</organism>
<evidence type="ECO:0000313" key="2">
    <source>
        <dbReference type="Proteomes" id="UP000251993"/>
    </source>
</evidence>
<reference evidence="1 2" key="1">
    <citation type="submission" date="2018-07" db="EMBL/GenBank/DDBJ databases">
        <title>Genome sequencing of Runella.</title>
        <authorList>
            <person name="Baek M.-G."/>
            <person name="Yi H."/>
        </authorList>
    </citation>
    <scope>NUCLEOTIDE SEQUENCE [LARGE SCALE GENOMIC DNA]</scope>
    <source>
        <strain evidence="1 2">HYN0085</strain>
    </source>
</reference>
<dbReference type="AlphaFoldDB" id="A0A344TDE6"/>
<keyword evidence="2" id="KW-1185">Reference proteome</keyword>
<name>A0A344TDE6_9BACT</name>
<dbReference type="OrthoDB" id="1436925at2"/>
<accession>A0A344TDE6</accession>
<evidence type="ECO:0000313" key="1">
    <source>
        <dbReference type="EMBL" id="AXE16667.1"/>
    </source>
</evidence>